<dbReference type="SUPFAM" id="SSF56112">
    <property type="entry name" value="Protein kinase-like (PK-like)"/>
    <property type="match status" value="1"/>
</dbReference>
<protein>
    <recommendedName>
        <fullName evidence="3">Aminoglycoside phosphotransferase domain-containing protein</fullName>
    </recommendedName>
</protein>
<organism evidence="1 2">
    <name type="scientific">Cyclocybe aegerita</name>
    <name type="common">Black poplar mushroom</name>
    <name type="synonym">Agrocybe aegerita</name>
    <dbReference type="NCBI Taxonomy" id="1973307"/>
    <lineage>
        <taxon>Eukaryota</taxon>
        <taxon>Fungi</taxon>
        <taxon>Dikarya</taxon>
        <taxon>Basidiomycota</taxon>
        <taxon>Agaricomycotina</taxon>
        <taxon>Agaricomycetes</taxon>
        <taxon>Agaricomycetidae</taxon>
        <taxon>Agaricales</taxon>
        <taxon>Agaricineae</taxon>
        <taxon>Bolbitiaceae</taxon>
        <taxon>Cyclocybe</taxon>
    </lineage>
</organism>
<dbReference type="AlphaFoldDB" id="A0A8S0XK41"/>
<gene>
    <name evidence="1" type="ORF">AAE3_LOCUS1497</name>
</gene>
<evidence type="ECO:0008006" key="3">
    <source>
        <dbReference type="Google" id="ProtNLM"/>
    </source>
</evidence>
<name>A0A8S0XK41_CYCAE</name>
<accession>A0A8S0XK41</accession>
<evidence type="ECO:0000313" key="2">
    <source>
        <dbReference type="Proteomes" id="UP000467700"/>
    </source>
</evidence>
<sequence length="161" mass="17537">MSVEQLEYYAADAPADLPPRERIVQRCGTGCFQNGICFKIEGIPRFWIKYGTDITLGEAHTQDQVAQIVNADPTSAVRVPKVYLVFSRERCRYIIMEYVAGDTVASRRLSDGKYVKDDLAAVAAAVKQLISIRVPAGASPGHVGGGPIGHDFFLDGQSSCE</sequence>
<comment type="caution">
    <text evidence="1">The sequence shown here is derived from an EMBL/GenBank/DDBJ whole genome shotgun (WGS) entry which is preliminary data.</text>
</comment>
<dbReference type="OrthoDB" id="3250044at2759"/>
<reference evidence="1 2" key="1">
    <citation type="submission" date="2020-01" db="EMBL/GenBank/DDBJ databases">
        <authorList>
            <person name="Gupta K D."/>
        </authorList>
    </citation>
    <scope>NUCLEOTIDE SEQUENCE [LARGE SCALE GENOMIC DNA]</scope>
</reference>
<proteinExistence type="predicted"/>
<dbReference type="Proteomes" id="UP000467700">
    <property type="component" value="Unassembled WGS sequence"/>
</dbReference>
<evidence type="ECO:0000313" key="1">
    <source>
        <dbReference type="EMBL" id="CAA7259041.1"/>
    </source>
</evidence>
<dbReference type="InterPro" id="IPR011009">
    <property type="entry name" value="Kinase-like_dom_sf"/>
</dbReference>
<dbReference type="EMBL" id="CACVBS010000013">
    <property type="protein sequence ID" value="CAA7259041.1"/>
    <property type="molecule type" value="Genomic_DNA"/>
</dbReference>
<keyword evidence="2" id="KW-1185">Reference proteome</keyword>